<feature type="compositionally biased region" description="Polar residues" evidence="1">
    <location>
        <begin position="182"/>
        <end position="191"/>
    </location>
</feature>
<dbReference type="EMBL" id="JBANMG010000004">
    <property type="protein sequence ID" value="KAK6954418.1"/>
    <property type="molecule type" value="Genomic_DNA"/>
</dbReference>
<evidence type="ECO:0000256" key="1">
    <source>
        <dbReference type="SAM" id="MobiDB-lite"/>
    </source>
</evidence>
<organism evidence="2 3">
    <name type="scientific">Daldinia eschscholtzii</name>
    <dbReference type="NCBI Taxonomy" id="292717"/>
    <lineage>
        <taxon>Eukaryota</taxon>
        <taxon>Fungi</taxon>
        <taxon>Dikarya</taxon>
        <taxon>Ascomycota</taxon>
        <taxon>Pezizomycotina</taxon>
        <taxon>Sordariomycetes</taxon>
        <taxon>Xylariomycetidae</taxon>
        <taxon>Xylariales</taxon>
        <taxon>Hypoxylaceae</taxon>
        <taxon>Daldinia</taxon>
    </lineage>
</organism>
<evidence type="ECO:0000313" key="2">
    <source>
        <dbReference type="EMBL" id="KAK6954418.1"/>
    </source>
</evidence>
<gene>
    <name evidence="2" type="ORF">Daesc_004385</name>
</gene>
<proteinExistence type="predicted"/>
<protein>
    <submittedName>
        <fullName evidence="2">Uncharacterized protein</fullName>
    </submittedName>
</protein>
<dbReference type="AlphaFoldDB" id="A0AAX6MP44"/>
<name>A0AAX6MP44_9PEZI</name>
<comment type="caution">
    <text evidence="2">The sequence shown here is derived from an EMBL/GenBank/DDBJ whole genome shotgun (WGS) entry which is preliminary data.</text>
</comment>
<sequence>MEQQADVEILIHIGAPSRAADDAWYRSLASSYLNFQPASSINFLNQTCPTVGVNEEQVEEQEQGTQQAPIPDFITGTQLSEPFGLYRSPQASFNSVLDNVASPRVRARRMPDNEPSSTNDETTMPFTSSPWQTPSSEVQDSFVGNPIHISTFTSPTRILEHYLQRFDSPSSSAKTTSQRSSINVPPSNSQNPIPPHSEDNPIPPLASYTPSVIPCTPPCDPHSGPRALVKTKPTEAYSTTYAQDDVSSDNIVEETILIRSSDFSSTTRADSEPPPAKRHQPDPLDKDPRSLLRAASDIGPRVPASSGQKSFLTVTFLRDHGYTYESLELRAPDPPASMTQVDPQTFITPGLESLARDLDIPKRYRPKENKRDLRPSERGYWLVDCSAWDPQLKRDAWAYLANYVGSGVAGWGVWCKRDSEFQRLRVYCWGLVTAHIYLLLYLASQRKVLYTGSSWVDSEGVPVIVMQTRE</sequence>
<feature type="compositionally biased region" description="Polar residues" evidence="1">
    <location>
        <begin position="114"/>
        <end position="139"/>
    </location>
</feature>
<keyword evidence="3" id="KW-1185">Reference proteome</keyword>
<feature type="region of interest" description="Disordered" evidence="1">
    <location>
        <begin position="105"/>
        <end position="139"/>
    </location>
</feature>
<reference evidence="2 3" key="1">
    <citation type="journal article" date="2024" name="Front Chem Biol">
        <title>Unveiling the potential of Daldinia eschscholtzii MFLUCC 19-0629 through bioactivity and bioinformatics studies for enhanced sustainable agriculture production.</title>
        <authorList>
            <person name="Brooks S."/>
            <person name="Weaver J.A."/>
            <person name="Klomchit A."/>
            <person name="Alharthi S.A."/>
            <person name="Onlamun T."/>
            <person name="Nurani R."/>
            <person name="Vong T.K."/>
            <person name="Alberti F."/>
            <person name="Greco C."/>
        </authorList>
    </citation>
    <scope>NUCLEOTIDE SEQUENCE [LARGE SCALE GENOMIC DNA]</scope>
    <source>
        <strain evidence="2">MFLUCC 19-0629</strain>
    </source>
</reference>
<feature type="region of interest" description="Disordered" evidence="1">
    <location>
        <begin position="262"/>
        <end position="290"/>
    </location>
</feature>
<evidence type="ECO:0000313" key="3">
    <source>
        <dbReference type="Proteomes" id="UP001369815"/>
    </source>
</evidence>
<accession>A0AAX6MP44</accession>
<feature type="compositionally biased region" description="Low complexity" evidence="1">
    <location>
        <begin position="168"/>
        <end position="181"/>
    </location>
</feature>
<dbReference type="Proteomes" id="UP001369815">
    <property type="component" value="Unassembled WGS sequence"/>
</dbReference>
<feature type="region of interest" description="Disordered" evidence="1">
    <location>
        <begin position="168"/>
        <end position="209"/>
    </location>
</feature>
<feature type="compositionally biased region" description="Basic and acidic residues" evidence="1">
    <location>
        <begin position="279"/>
        <end position="290"/>
    </location>
</feature>